<dbReference type="InterPro" id="IPR024529">
    <property type="entry name" value="ECF_trnsprt_substrate-spec"/>
</dbReference>
<feature type="transmembrane region" description="Helical" evidence="1">
    <location>
        <begin position="144"/>
        <end position="166"/>
    </location>
</feature>
<dbReference type="InterPro" id="IPR030949">
    <property type="entry name" value="ECF_S_folate_fam"/>
</dbReference>
<dbReference type="NCBIfam" id="TIGR04518">
    <property type="entry name" value="ECF_S_folT_fam"/>
    <property type="match status" value="1"/>
</dbReference>
<evidence type="ECO:0000313" key="2">
    <source>
        <dbReference type="EMBL" id="ANZ66185.1"/>
    </source>
</evidence>
<name>A0A1B2IVV4_9LACO</name>
<dbReference type="RefSeq" id="WP_054708473.1">
    <property type="nucleotide sequence ID" value="NZ_CP014912.1"/>
</dbReference>
<reference evidence="2 3" key="1">
    <citation type="submission" date="2016-03" db="EMBL/GenBank/DDBJ databases">
        <title>Pediococcus and Lactobacillus from brewery environment - whole genome sequencing and assembly.</title>
        <authorList>
            <person name="Behr J."/>
            <person name="Geissler A.J."/>
            <person name="Vogel R.F."/>
        </authorList>
    </citation>
    <scope>NUCLEOTIDE SEQUENCE [LARGE SCALE GENOMIC DNA]</scope>
    <source>
        <strain evidence="2 3">TMW 1.1995</strain>
    </source>
</reference>
<dbReference type="Proteomes" id="UP000093267">
    <property type="component" value="Chromosome"/>
</dbReference>
<keyword evidence="1" id="KW-0472">Membrane</keyword>
<feature type="transmembrane region" description="Helical" evidence="1">
    <location>
        <begin position="102"/>
        <end position="124"/>
    </location>
</feature>
<sequence length="173" mass="19579">MTRTSAPLKQLVLASMFVAIEVVLNSILVLQFQTMKLSFAFIVIALTAQLFSPYWTASIAAIAYTIGMILFPKFGFFPGFILTAFLTGLVFGIFLQRTPSFIKIMISSFIVTMGLNLLLNSLWLHIMYQINWSVLLTTRTVQEVITFVIYVVVLTVIFRSNIITIIQKRSHLD</sequence>
<dbReference type="OrthoDB" id="4624at2"/>
<keyword evidence="1" id="KW-0812">Transmembrane</keyword>
<dbReference type="EMBL" id="CP014924">
    <property type="protein sequence ID" value="ANZ66185.1"/>
    <property type="molecule type" value="Genomic_DNA"/>
</dbReference>
<proteinExistence type="predicted"/>
<feature type="transmembrane region" description="Helical" evidence="1">
    <location>
        <begin position="76"/>
        <end position="95"/>
    </location>
</feature>
<keyword evidence="1" id="KW-1133">Transmembrane helix</keyword>
<dbReference type="KEGG" id="lpd:AYR62_00105"/>
<dbReference type="STRING" id="240427.AYR62_00105"/>
<feature type="transmembrane region" description="Helical" evidence="1">
    <location>
        <begin position="12"/>
        <end position="30"/>
    </location>
</feature>
<feature type="transmembrane region" description="Helical" evidence="1">
    <location>
        <begin position="37"/>
        <end position="70"/>
    </location>
</feature>
<dbReference type="AlphaFoldDB" id="A0A1B2IVV4"/>
<accession>A0A1B2IVV4</accession>
<keyword evidence="3" id="KW-1185">Reference proteome</keyword>
<dbReference type="Pfam" id="PF12822">
    <property type="entry name" value="ECF_trnsprt"/>
    <property type="match status" value="1"/>
</dbReference>
<evidence type="ECO:0000313" key="3">
    <source>
        <dbReference type="Proteomes" id="UP000093267"/>
    </source>
</evidence>
<evidence type="ECO:0000256" key="1">
    <source>
        <dbReference type="SAM" id="Phobius"/>
    </source>
</evidence>
<organism evidence="2 3">
    <name type="scientific">Secundilactobacillus paracollinoides</name>
    <dbReference type="NCBI Taxonomy" id="240427"/>
    <lineage>
        <taxon>Bacteria</taxon>
        <taxon>Bacillati</taxon>
        <taxon>Bacillota</taxon>
        <taxon>Bacilli</taxon>
        <taxon>Lactobacillales</taxon>
        <taxon>Lactobacillaceae</taxon>
        <taxon>Secundilactobacillus</taxon>
    </lineage>
</organism>
<gene>
    <name evidence="2" type="ORF">AYR63_02845</name>
</gene>
<dbReference type="Gene3D" id="1.10.1760.20">
    <property type="match status" value="1"/>
</dbReference>
<dbReference type="GO" id="GO:0022857">
    <property type="term" value="F:transmembrane transporter activity"/>
    <property type="evidence" value="ECO:0007669"/>
    <property type="project" value="InterPro"/>
</dbReference>
<protein>
    <submittedName>
        <fullName evidence="2">Uncharacterized protein</fullName>
    </submittedName>
</protein>